<dbReference type="InterPro" id="IPR043894">
    <property type="entry name" value="MupG_C"/>
</dbReference>
<feature type="domain" description="6-phospho-N-acetylmuramidase C-terminal" evidence="1">
    <location>
        <begin position="243"/>
        <end position="355"/>
    </location>
</feature>
<reference evidence="4" key="3">
    <citation type="submission" date="2024-02" db="EMBL/GenBank/DDBJ databases">
        <authorList>
            <person name="Choi B."/>
        </authorList>
    </citation>
    <scope>NUCLEOTIDE SEQUENCE</scope>
    <source>
        <strain evidence="4">UMB1016</strain>
    </source>
</reference>
<dbReference type="Pfam" id="PF05913">
    <property type="entry name" value="MupG_C"/>
    <property type="match status" value="1"/>
</dbReference>
<dbReference type="Proteomes" id="UP001069047">
    <property type="component" value="Unassembled WGS sequence"/>
</dbReference>
<evidence type="ECO:0000313" key="3">
    <source>
        <dbReference type="EMBL" id="MCY3087906.1"/>
    </source>
</evidence>
<accession>A0A1E9PN58</accession>
<evidence type="ECO:0000259" key="1">
    <source>
        <dbReference type="Pfam" id="PF05913"/>
    </source>
</evidence>
<protein>
    <submittedName>
        <fullName evidence="3">MupG family TIM beta-alpha barrel fold protein</fullName>
    </submittedName>
</protein>
<dbReference type="Gene3D" id="2.40.100.10">
    <property type="entry name" value="Cyclophilin-like"/>
    <property type="match status" value="1"/>
</dbReference>
<dbReference type="RefSeq" id="WP_013669528.1">
    <property type="nucleotide sequence ID" value="NZ_CAJHLJ010000004.1"/>
</dbReference>
<name>A0A1E9PN58_9LACT</name>
<dbReference type="EMBL" id="CP145132">
    <property type="protein sequence ID" value="WWC54495.1"/>
    <property type="molecule type" value="Genomic_DNA"/>
</dbReference>
<gene>
    <name evidence="4" type="ORF">DBT44_0008950</name>
    <name evidence="3" type="ORF">ODY61_07280</name>
</gene>
<dbReference type="SUPFAM" id="SSF51445">
    <property type="entry name" value="(Trans)glycosidases"/>
    <property type="match status" value="1"/>
</dbReference>
<dbReference type="AlphaFoldDB" id="A0A1E9PN58"/>
<evidence type="ECO:0000313" key="6">
    <source>
        <dbReference type="Proteomes" id="UP001069047"/>
    </source>
</evidence>
<dbReference type="PANTHER" id="PTHR38435:SF1">
    <property type="entry name" value="DUF871 DOMAIN-CONTAINING PROTEIN"/>
    <property type="match status" value="1"/>
</dbReference>
<dbReference type="InterPro" id="IPR029000">
    <property type="entry name" value="Cyclophilin-like_dom_sf"/>
</dbReference>
<dbReference type="GeneID" id="86858324"/>
<proteinExistence type="predicted"/>
<keyword evidence="5" id="KW-1185">Reference proteome</keyword>
<dbReference type="Gene3D" id="3.20.20.70">
    <property type="entry name" value="Aldolase class I"/>
    <property type="match status" value="1"/>
</dbReference>
<reference evidence="4 5" key="1">
    <citation type="journal article" date="2020" name="J. Bacteriol.">
        <title>Aerococcus urinae Isolated from Women with Lower Urinary Tract Symptoms: In Vitro Aggregation and Genome Analysis.</title>
        <authorList>
            <person name="Hilt E.E."/>
            <person name="Putonti C."/>
            <person name="Thomas-White K."/>
            <person name="Lewis A.L."/>
            <person name="Visick K.L."/>
            <person name="Gilbert N.M."/>
            <person name="Wolfe A.J."/>
        </authorList>
    </citation>
    <scope>NUCLEOTIDE SEQUENCE [LARGE SCALE GENOMIC DNA]</scope>
    <source>
        <strain evidence="4 5">UMB1016</strain>
    </source>
</reference>
<dbReference type="InterPro" id="IPR013785">
    <property type="entry name" value="Aldolase_TIM"/>
</dbReference>
<feature type="domain" description="6-phospho-N-acetylmuramidase N-terminal" evidence="2">
    <location>
        <begin position="3"/>
        <end position="235"/>
    </location>
</feature>
<dbReference type="InterPro" id="IPR043797">
    <property type="entry name" value="MupG_N"/>
</dbReference>
<dbReference type="InterPro" id="IPR008589">
    <property type="entry name" value="MupG"/>
</dbReference>
<dbReference type="Proteomes" id="UP000250354">
    <property type="component" value="Chromosome"/>
</dbReference>
<sequence>MKLGCAIYPEYHDYSTIEKYLTKLKKFGFKRIFISLLQINDAETFTKYQKILEFLNNEDFQVVADVNPDVLNRLGWSEDLIGKLNNYGINIIRLDEAPSLKYLAELTHNNHGVKIELNMSTHPEILRELIEMGADKNNITGSHNFYPKRYTGLSERHFKEMTKFFRDYEVETSAFVNSPCSNEGPWPLAEGLCTLEDHRYKNLNYQINYFKALGNIDNVIVANQFMSEEEMKLLSEAVEKPVTFQAQLLNDISPIEKEIVESMHVYRGDISHYVIRSSNSRVKYANSDIKPIKQSKQVHKGDIMIDNNLYKRYKGELQIALTPFEVSDKTNIVGQIDSDYIPLLENLKPWANFKFDMGNDIK</sequence>
<dbReference type="SUPFAM" id="SSF50891">
    <property type="entry name" value="Cyclophilin-like"/>
    <property type="match status" value="1"/>
</dbReference>
<dbReference type="PANTHER" id="PTHR38435">
    <property type="match status" value="1"/>
</dbReference>
<evidence type="ECO:0000259" key="2">
    <source>
        <dbReference type="Pfam" id="PF19200"/>
    </source>
</evidence>
<accession>A0A9Q4DDQ7</accession>
<evidence type="ECO:0000313" key="5">
    <source>
        <dbReference type="Proteomes" id="UP000250354"/>
    </source>
</evidence>
<dbReference type="Pfam" id="PF19200">
    <property type="entry name" value="MupG_N"/>
    <property type="match status" value="1"/>
</dbReference>
<evidence type="ECO:0000313" key="4">
    <source>
        <dbReference type="EMBL" id="WWC54495.1"/>
    </source>
</evidence>
<dbReference type="EMBL" id="JAOTMY010000003">
    <property type="protein sequence ID" value="MCY3087906.1"/>
    <property type="molecule type" value="Genomic_DNA"/>
</dbReference>
<organism evidence="3 6">
    <name type="scientific">Aerococcus mictus</name>
    <dbReference type="NCBI Taxonomy" id="2976810"/>
    <lineage>
        <taxon>Bacteria</taxon>
        <taxon>Bacillati</taxon>
        <taxon>Bacillota</taxon>
        <taxon>Bacilli</taxon>
        <taxon>Lactobacillales</taxon>
        <taxon>Aerococcaceae</taxon>
        <taxon>Aerococcus</taxon>
    </lineage>
</organism>
<reference evidence="3" key="2">
    <citation type="submission" date="2022-09" db="EMBL/GenBank/DDBJ databases">
        <title>Aerococcus urinae taxonomy study.</title>
        <authorList>
            <person name="Christensen J."/>
            <person name="Senneby E."/>
        </authorList>
    </citation>
    <scope>NUCLEOTIDE SEQUENCE</scope>
    <source>
        <strain evidence="3">LUND-41-B12</strain>
    </source>
</reference>
<dbReference type="InterPro" id="IPR017853">
    <property type="entry name" value="GH"/>
</dbReference>